<dbReference type="GO" id="GO:0046872">
    <property type="term" value="F:metal ion binding"/>
    <property type="evidence" value="ECO:0007669"/>
    <property type="project" value="UniProtKB-KW"/>
</dbReference>
<dbReference type="SFLD" id="SFLDS00005">
    <property type="entry name" value="Isoprenoid_Synthase_Type_I"/>
    <property type="match status" value="1"/>
</dbReference>
<comment type="cofactor">
    <cofactor evidence="1">
        <name>Mg(2+)</name>
        <dbReference type="ChEBI" id="CHEBI:18420"/>
    </cofactor>
</comment>
<dbReference type="PROSITE" id="PS00444">
    <property type="entry name" value="POLYPRENYL_SYNTHASE_2"/>
    <property type="match status" value="1"/>
</dbReference>
<gene>
    <name evidence="7" type="ORF">ABLG96_13120</name>
</gene>
<evidence type="ECO:0000256" key="3">
    <source>
        <dbReference type="ARBA" id="ARBA00022679"/>
    </source>
</evidence>
<keyword evidence="5" id="KW-0460">Magnesium</keyword>
<dbReference type="GO" id="GO:0004659">
    <property type="term" value="F:prenyltransferase activity"/>
    <property type="evidence" value="ECO:0007669"/>
    <property type="project" value="InterPro"/>
</dbReference>
<dbReference type="InterPro" id="IPR033749">
    <property type="entry name" value="Polyprenyl_synt_CS"/>
</dbReference>
<dbReference type="SUPFAM" id="SSF48576">
    <property type="entry name" value="Terpenoid synthases"/>
    <property type="match status" value="1"/>
</dbReference>
<comment type="similarity">
    <text evidence="2 6">Belongs to the FPP/GGPP synthase family.</text>
</comment>
<name>A0AAU8DK93_9ACTN</name>
<dbReference type="InterPro" id="IPR008949">
    <property type="entry name" value="Isoprenoid_synthase_dom_sf"/>
</dbReference>
<dbReference type="GO" id="GO:0008299">
    <property type="term" value="P:isoprenoid biosynthetic process"/>
    <property type="evidence" value="ECO:0007669"/>
    <property type="project" value="InterPro"/>
</dbReference>
<keyword evidence="3 6" id="KW-0808">Transferase</keyword>
<evidence type="ECO:0000256" key="6">
    <source>
        <dbReference type="RuleBase" id="RU004466"/>
    </source>
</evidence>
<proteinExistence type="inferred from homology"/>
<evidence type="ECO:0000256" key="5">
    <source>
        <dbReference type="ARBA" id="ARBA00022842"/>
    </source>
</evidence>
<evidence type="ECO:0000313" key="7">
    <source>
        <dbReference type="EMBL" id="XCG62211.1"/>
    </source>
</evidence>
<accession>A0AAU8DK93</accession>
<evidence type="ECO:0000256" key="1">
    <source>
        <dbReference type="ARBA" id="ARBA00001946"/>
    </source>
</evidence>
<dbReference type="PANTHER" id="PTHR12001:SF85">
    <property type="entry name" value="SHORT CHAIN ISOPRENYL DIPHOSPHATE SYNTHASE"/>
    <property type="match status" value="1"/>
</dbReference>
<dbReference type="AlphaFoldDB" id="A0AAU8DK93"/>
<dbReference type="InterPro" id="IPR000092">
    <property type="entry name" value="Polyprenyl_synt"/>
</dbReference>
<dbReference type="Gene3D" id="1.10.600.10">
    <property type="entry name" value="Farnesyl Diphosphate Synthase"/>
    <property type="match status" value="1"/>
</dbReference>
<sequence>MSLSSAVPLIGAVDARLDALLRDRDAELAALHEDLGAGAQQLRAFLQGGKRLRPQFCWWGWRAGGGRDALQDCAPVIRVAAALELLQACALIHDDLIDRSDTRRGRPAIHRAEAKRHADAGWSGDAEHFGVGMALLLGDLALAWSDDEFVEGAAQLGALTRAQPVWRGMRTQVLAGQWLDLQISQQEPHLVDPAAALHTAETVILLKTAGYTVTGPLLLGAALGGAPVPVLAGLQRYGTAIGTAFQLRDDLLGVFGEPEQTGKPAGDDLREGKRTVLLSRTRQHLAAAGDDAALRQLHNGVGTASSAADVDALRGIIRSTDAPQSIEHEITALVARAREEVRILPVDDTVRAGLDEIADRAAHRTA</sequence>
<dbReference type="PANTHER" id="PTHR12001">
    <property type="entry name" value="GERANYLGERANYL PYROPHOSPHATE SYNTHASE"/>
    <property type="match status" value="1"/>
</dbReference>
<keyword evidence="4" id="KW-0479">Metal-binding</keyword>
<dbReference type="RefSeq" id="WP_353647826.1">
    <property type="nucleotide sequence ID" value="NZ_CP159218.1"/>
</dbReference>
<dbReference type="EMBL" id="CP159218">
    <property type="protein sequence ID" value="XCG62211.1"/>
    <property type="molecule type" value="Genomic_DNA"/>
</dbReference>
<organism evidence="7">
    <name type="scientific">Nakamurella sp. A5-74</name>
    <dbReference type="NCBI Taxonomy" id="3158264"/>
    <lineage>
        <taxon>Bacteria</taxon>
        <taxon>Bacillati</taxon>
        <taxon>Actinomycetota</taxon>
        <taxon>Actinomycetes</taxon>
        <taxon>Nakamurellales</taxon>
        <taxon>Nakamurellaceae</taxon>
        <taxon>Nakamurella</taxon>
    </lineage>
</organism>
<dbReference type="PROSITE" id="PS00723">
    <property type="entry name" value="POLYPRENYL_SYNTHASE_1"/>
    <property type="match status" value="1"/>
</dbReference>
<protein>
    <submittedName>
        <fullName evidence="7">Polyprenyl synthetase family protein</fullName>
    </submittedName>
</protein>
<reference evidence="7" key="1">
    <citation type="submission" date="2024-05" db="EMBL/GenBank/DDBJ databases">
        <authorList>
            <person name="Cai S.Y."/>
            <person name="Jin L.M."/>
            <person name="Li H.R."/>
        </authorList>
    </citation>
    <scope>NUCLEOTIDE SEQUENCE</scope>
    <source>
        <strain evidence="7">A5-74</strain>
    </source>
</reference>
<evidence type="ECO:0000256" key="2">
    <source>
        <dbReference type="ARBA" id="ARBA00006706"/>
    </source>
</evidence>
<evidence type="ECO:0000256" key="4">
    <source>
        <dbReference type="ARBA" id="ARBA00022723"/>
    </source>
</evidence>
<dbReference type="Pfam" id="PF00348">
    <property type="entry name" value="polyprenyl_synt"/>
    <property type="match status" value="1"/>
</dbReference>